<organism evidence="2 3">
    <name type="scientific">Kitasatospora acidiphila</name>
    <dbReference type="NCBI Taxonomy" id="2567942"/>
    <lineage>
        <taxon>Bacteria</taxon>
        <taxon>Bacillati</taxon>
        <taxon>Actinomycetota</taxon>
        <taxon>Actinomycetes</taxon>
        <taxon>Kitasatosporales</taxon>
        <taxon>Streptomycetaceae</taxon>
        <taxon>Kitasatospora</taxon>
    </lineage>
</organism>
<evidence type="ECO:0000313" key="2">
    <source>
        <dbReference type="EMBL" id="TQF06312.1"/>
    </source>
</evidence>
<dbReference type="RefSeq" id="WP_141636745.1">
    <property type="nucleotide sequence ID" value="NZ_VIGB01000003.1"/>
</dbReference>
<dbReference type="OrthoDB" id="323926at2"/>
<reference evidence="2 3" key="1">
    <citation type="submission" date="2019-06" db="EMBL/GenBank/DDBJ databases">
        <title>Description of Kitasatospora acidophila sp. nov. isolated from pine grove soil, and reclassification of Streptomyces novaecaesareae to Kitasatospora novaeceasareae comb. nov.</title>
        <authorList>
            <person name="Kim M.J."/>
        </authorList>
    </citation>
    <scope>NUCLEOTIDE SEQUENCE [LARGE SCALE GENOMIC DNA]</scope>
    <source>
        <strain evidence="2 3">MMS16-CNU292</strain>
    </source>
</reference>
<proteinExistence type="predicted"/>
<feature type="region of interest" description="Disordered" evidence="1">
    <location>
        <begin position="83"/>
        <end position="107"/>
    </location>
</feature>
<gene>
    <name evidence="2" type="ORF">E6W39_34005</name>
</gene>
<dbReference type="EMBL" id="VIGB01000003">
    <property type="protein sequence ID" value="TQF06312.1"/>
    <property type="molecule type" value="Genomic_DNA"/>
</dbReference>
<dbReference type="Proteomes" id="UP000319103">
    <property type="component" value="Unassembled WGS sequence"/>
</dbReference>
<dbReference type="Gene3D" id="3.40.50.1000">
    <property type="entry name" value="HAD superfamily/HAD-like"/>
    <property type="match status" value="1"/>
</dbReference>
<dbReference type="Gene3D" id="3.40.50.1110">
    <property type="entry name" value="SGNH hydrolase"/>
    <property type="match status" value="1"/>
</dbReference>
<accession>A0A540WBI1</accession>
<dbReference type="AlphaFoldDB" id="A0A540WBI1"/>
<comment type="caution">
    <text evidence="2">The sequence shown here is derived from an EMBL/GenBank/DDBJ whole genome shotgun (WGS) entry which is preliminary data.</text>
</comment>
<sequence>MPELIEAVQQAVAAGEAPAVDVRLALAQSTDTDLLAAAGRALAGLRDPGGELRPVRLLVLADCPAGPFPDLLRAVLVAAGARPEPVEPTEPTEPTGPAESAESAAGGLDAGFDAGLAEAGAELVVGLLDERYFLPDRFDLTDPAPLGPHLADRLDRLAGLAEAALAGGTDTLVLHTVPLPRRLRDTVVGLRARGGLTRHWQRLNAGLLDLAEADGRIEVVDLAGLLATAPTAARSGATGWTDAALLLLAQEVRRVAQTRLGLSRRLLALGPEASHWPVELGRCVKRLAEQGIHLVPTDHHTPDPVERVLSERPEVLINAAAFSRRVVNWAPKAGNLRRSAESLGLGADALVFLTESDFERGHVAAELPEVAVVDSGGDPARLVDELLGHGWFDLL</sequence>
<keyword evidence="3" id="KW-1185">Reference proteome</keyword>
<dbReference type="InterPro" id="IPR036514">
    <property type="entry name" value="SGNH_hydro_sf"/>
</dbReference>
<protein>
    <submittedName>
        <fullName evidence="2">Uncharacterized protein</fullName>
    </submittedName>
</protein>
<dbReference type="InterPro" id="IPR023214">
    <property type="entry name" value="HAD_sf"/>
</dbReference>
<name>A0A540WBI1_9ACTN</name>
<feature type="compositionally biased region" description="Low complexity" evidence="1">
    <location>
        <begin position="92"/>
        <end position="107"/>
    </location>
</feature>
<evidence type="ECO:0000313" key="3">
    <source>
        <dbReference type="Proteomes" id="UP000319103"/>
    </source>
</evidence>
<evidence type="ECO:0000256" key="1">
    <source>
        <dbReference type="SAM" id="MobiDB-lite"/>
    </source>
</evidence>